<evidence type="ECO:0000313" key="2">
    <source>
        <dbReference type="EnsemblMetazoa" id="Aqu2.1.12188_001"/>
    </source>
</evidence>
<sequence>RVRKEYYYYYCYYYCYYYYESEKGILLLFLVLLIIYLSLSHPLSLVINLDFSSIVLLYNSYSSFLIISYSQKALILNLILSI</sequence>
<protein>
    <submittedName>
        <fullName evidence="2">Uncharacterized protein</fullName>
    </submittedName>
</protein>
<feature type="transmembrane region" description="Helical" evidence="1">
    <location>
        <begin position="61"/>
        <end position="80"/>
    </location>
</feature>
<dbReference type="AlphaFoldDB" id="A0A1X7TCK2"/>
<reference evidence="2" key="1">
    <citation type="submission" date="2017-05" db="UniProtKB">
        <authorList>
            <consortium name="EnsemblMetazoa"/>
        </authorList>
    </citation>
    <scope>IDENTIFICATION</scope>
</reference>
<accession>A0A1X7TCK2</accession>
<proteinExistence type="predicted"/>
<keyword evidence="1" id="KW-0472">Membrane</keyword>
<name>A0A1X7TCK2_AMPQE</name>
<keyword evidence="1" id="KW-0812">Transmembrane</keyword>
<dbReference type="EnsemblMetazoa" id="Aqu2.1.12188_001">
    <property type="protein sequence ID" value="Aqu2.1.12188_001"/>
    <property type="gene ID" value="Aqu2.1.12188"/>
</dbReference>
<organism evidence="2">
    <name type="scientific">Amphimedon queenslandica</name>
    <name type="common">Sponge</name>
    <dbReference type="NCBI Taxonomy" id="400682"/>
    <lineage>
        <taxon>Eukaryota</taxon>
        <taxon>Metazoa</taxon>
        <taxon>Porifera</taxon>
        <taxon>Demospongiae</taxon>
        <taxon>Heteroscleromorpha</taxon>
        <taxon>Haplosclerida</taxon>
        <taxon>Niphatidae</taxon>
        <taxon>Amphimedon</taxon>
    </lineage>
</organism>
<dbReference type="InParanoid" id="A0A1X7TCK2"/>
<evidence type="ECO:0000256" key="1">
    <source>
        <dbReference type="SAM" id="Phobius"/>
    </source>
</evidence>
<keyword evidence="1" id="KW-1133">Transmembrane helix</keyword>
<feature type="transmembrane region" description="Helical" evidence="1">
    <location>
        <begin position="25"/>
        <end position="49"/>
    </location>
</feature>